<evidence type="ECO:0000313" key="2">
    <source>
        <dbReference type="Proteomes" id="UP001224775"/>
    </source>
</evidence>
<dbReference type="Proteomes" id="UP001224775">
    <property type="component" value="Unassembled WGS sequence"/>
</dbReference>
<sequence>MMRRGLVDYCDLRGCGTGSTGASSGCLEEHHEGAEGYNNHDDEESNSLLVSAADVRQCAHLLSEESGITCNNHDDDNDNMDMMQRSQCCQLIMSRARSNPSLSLAATILIGIVPYTYLPRTIPQYQSTSNHNYIRSKTHQFGVKMRTSKQNITFQPHPRPLENIIQYPPFPAKELLGITVNNSSTIAEDLE</sequence>
<dbReference type="EMBL" id="JATAAI010000002">
    <property type="protein sequence ID" value="KAK1747664.1"/>
    <property type="molecule type" value="Genomic_DNA"/>
</dbReference>
<dbReference type="PROSITE" id="PS51257">
    <property type="entry name" value="PROKAR_LIPOPROTEIN"/>
    <property type="match status" value="1"/>
</dbReference>
<gene>
    <name evidence="1" type="ORF">QTG54_001627</name>
</gene>
<accession>A0AAD8YLE0</accession>
<protein>
    <submittedName>
        <fullName evidence="1">Uncharacterized protein</fullName>
    </submittedName>
</protein>
<evidence type="ECO:0000313" key="1">
    <source>
        <dbReference type="EMBL" id="KAK1747664.1"/>
    </source>
</evidence>
<keyword evidence="2" id="KW-1185">Reference proteome</keyword>
<proteinExistence type="predicted"/>
<organism evidence="1 2">
    <name type="scientific">Skeletonema marinoi</name>
    <dbReference type="NCBI Taxonomy" id="267567"/>
    <lineage>
        <taxon>Eukaryota</taxon>
        <taxon>Sar</taxon>
        <taxon>Stramenopiles</taxon>
        <taxon>Ochrophyta</taxon>
        <taxon>Bacillariophyta</taxon>
        <taxon>Coscinodiscophyceae</taxon>
        <taxon>Thalassiosirophycidae</taxon>
        <taxon>Thalassiosirales</taxon>
        <taxon>Skeletonemataceae</taxon>
        <taxon>Skeletonema</taxon>
        <taxon>Skeletonema marinoi-dohrnii complex</taxon>
    </lineage>
</organism>
<comment type="caution">
    <text evidence="1">The sequence shown here is derived from an EMBL/GenBank/DDBJ whole genome shotgun (WGS) entry which is preliminary data.</text>
</comment>
<dbReference type="AlphaFoldDB" id="A0AAD8YLE0"/>
<name>A0AAD8YLE0_9STRA</name>
<reference evidence="1" key="1">
    <citation type="submission" date="2023-06" db="EMBL/GenBank/DDBJ databases">
        <title>Survivors Of The Sea: Transcriptome response of Skeletonema marinoi to long-term dormancy.</title>
        <authorList>
            <person name="Pinder M.I.M."/>
            <person name="Kourtchenko O."/>
            <person name="Robertson E.K."/>
            <person name="Larsson T."/>
            <person name="Maumus F."/>
            <person name="Osuna-Cruz C.M."/>
            <person name="Vancaester E."/>
            <person name="Stenow R."/>
            <person name="Vandepoele K."/>
            <person name="Ploug H."/>
            <person name="Bruchert V."/>
            <person name="Godhe A."/>
            <person name="Topel M."/>
        </authorList>
    </citation>
    <scope>NUCLEOTIDE SEQUENCE</scope>
    <source>
        <strain evidence="1">R05AC</strain>
    </source>
</reference>